<dbReference type="Proteomes" id="UP000186955">
    <property type="component" value="Unassembled WGS sequence"/>
</dbReference>
<organism evidence="3 4">
    <name type="scientific">Penicillium subrubescens</name>
    <dbReference type="NCBI Taxonomy" id="1316194"/>
    <lineage>
        <taxon>Eukaryota</taxon>
        <taxon>Fungi</taxon>
        <taxon>Dikarya</taxon>
        <taxon>Ascomycota</taxon>
        <taxon>Pezizomycotina</taxon>
        <taxon>Eurotiomycetes</taxon>
        <taxon>Eurotiomycetidae</taxon>
        <taxon>Eurotiales</taxon>
        <taxon>Aspergillaceae</taxon>
        <taxon>Penicillium</taxon>
    </lineage>
</organism>
<feature type="repeat" description="ANK" evidence="1">
    <location>
        <begin position="639"/>
        <end position="659"/>
    </location>
</feature>
<dbReference type="PROSITE" id="PS50088">
    <property type="entry name" value="ANK_REPEAT"/>
    <property type="match status" value="3"/>
</dbReference>
<reference evidence="3 4" key="1">
    <citation type="submission" date="2016-10" db="EMBL/GenBank/DDBJ databases">
        <title>Genome sequence of the ascomycete fungus Penicillium subrubescens.</title>
        <authorList>
            <person name="De Vries R.P."/>
            <person name="Peng M."/>
            <person name="Dilokpimol A."/>
            <person name="Hilden K."/>
            <person name="Makela M.R."/>
            <person name="Grigoriev I."/>
            <person name="Riley R."/>
            <person name="Granchi Z."/>
        </authorList>
    </citation>
    <scope>NUCLEOTIDE SEQUENCE [LARGE SCALE GENOMIC DNA]</scope>
    <source>
        <strain evidence="3 4">CBS 132785</strain>
    </source>
</reference>
<protein>
    <recommendedName>
        <fullName evidence="2">GPI inositol-deacylase winged helix domain-containing protein</fullName>
    </recommendedName>
</protein>
<evidence type="ECO:0000313" key="4">
    <source>
        <dbReference type="Proteomes" id="UP000186955"/>
    </source>
</evidence>
<dbReference type="Gene3D" id="3.40.50.1580">
    <property type="entry name" value="Nucleoside phosphorylase domain"/>
    <property type="match status" value="1"/>
</dbReference>
<dbReference type="GO" id="GO:0009116">
    <property type="term" value="P:nucleoside metabolic process"/>
    <property type="evidence" value="ECO:0007669"/>
    <property type="project" value="InterPro"/>
</dbReference>
<feature type="domain" description="GPI inositol-deacylase winged helix" evidence="2">
    <location>
        <begin position="168"/>
        <end position="251"/>
    </location>
</feature>
<dbReference type="Gene3D" id="1.25.40.20">
    <property type="entry name" value="Ankyrin repeat-containing domain"/>
    <property type="match status" value="1"/>
</dbReference>
<feature type="repeat" description="ANK" evidence="1">
    <location>
        <begin position="554"/>
        <end position="586"/>
    </location>
</feature>
<dbReference type="PROSITE" id="PS50297">
    <property type="entry name" value="ANK_REP_REGION"/>
    <property type="match status" value="3"/>
</dbReference>
<evidence type="ECO:0000259" key="2">
    <source>
        <dbReference type="Pfam" id="PF22939"/>
    </source>
</evidence>
<dbReference type="InterPro" id="IPR054471">
    <property type="entry name" value="GPIID_WHD"/>
</dbReference>
<dbReference type="SUPFAM" id="SSF53167">
    <property type="entry name" value="Purine and uridine phosphorylases"/>
    <property type="match status" value="1"/>
</dbReference>
<dbReference type="SUPFAM" id="SSF48403">
    <property type="entry name" value="Ankyrin repeat"/>
    <property type="match status" value="1"/>
</dbReference>
<dbReference type="InterPro" id="IPR002110">
    <property type="entry name" value="Ankyrin_rpt"/>
</dbReference>
<dbReference type="AlphaFoldDB" id="A0A1Q5SZA0"/>
<dbReference type="PANTHER" id="PTHR10039">
    <property type="entry name" value="AMELOGENIN"/>
    <property type="match status" value="1"/>
</dbReference>
<evidence type="ECO:0000313" key="3">
    <source>
        <dbReference type="EMBL" id="OKO93338.1"/>
    </source>
</evidence>
<comment type="caution">
    <text evidence="3">The sequence shown here is derived from an EMBL/GenBank/DDBJ whole genome shotgun (WGS) entry which is preliminary data.</text>
</comment>
<name>A0A1Q5SZA0_9EURO</name>
<dbReference type="PRINTS" id="PR01415">
    <property type="entry name" value="ANKYRIN"/>
</dbReference>
<dbReference type="Pfam" id="PF22939">
    <property type="entry name" value="WHD_GPIID"/>
    <property type="match status" value="1"/>
</dbReference>
<keyword evidence="1" id="KW-0040">ANK repeat</keyword>
<feature type="repeat" description="ANK" evidence="1">
    <location>
        <begin position="590"/>
        <end position="622"/>
    </location>
</feature>
<keyword evidence="4" id="KW-1185">Reference proteome</keyword>
<accession>A0A1Q5SZA0</accession>
<sequence>MAEFEVYTTVAKIIRNRTWHPGNTMEHSAHHLKGLQELSVAKQYKSSYKYPGLAEDKLFEAKYPHKHRGQPVCDLCYGENEVCDEAAQTSCSDLECDESYLVARASSNSSEFRALERMKAQGLDIFIGRVSSGAAVMKSAEHRDKIANQHNIIGFEMEGAGLWDELPNLARRCFGWVAAAQRPLTLDELREAIFIEINQRQSIPERLPNDNHLISSWCENLIVFDEEEGIVQFAHHTVREFLTTRCQDSELNTFHIKLKDADHFVGEICVTCLNFGDFKTGLTRLPKLQQSMPRILPSNIARSALGFSPASKISMNALRKFIPGSGLNNSIFDVVGSLASFNEEPILPMLKLRREHPFLEYASFYWFEHTRRFKKTSSKTWDLWQKWVEYGQSWVQFPWTTQPLRSYFPDPPGELPDHDIEYLTYYRSPNQPLSLTRNQPLNWFFSSRHTALVWLIFHTVAIIQTDQTPEEIDITLLAQSIHADSTLLLDSILSASYSVPYLLQTPIYGLLGHSGDIYVPRGNRKFNALQSASSIIERKRMEGGPVHDCGSESIGKTALHFASEWGNQEIVRLLLEAGADANALLNSANEGVTALHLAAKGGHVEVVQLLLEAGENIYAYTPPYKTIYRCVLDLDNLLGGYTALHLAASHAKNEVVKFLSRREQNWMPLVSEMVPLLLRMS</sequence>
<dbReference type="EMBL" id="MNBE01000725">
    <property type="protein sequence ID" value="OKO93338.1"/>
    <property type="molecule type" value="Genomic_DNA"/>
</dbReference>
<dbReference type="SMART" id="SM00248">
    <property type="entry name" value="ANK"/>
    <property type="match status" value="3"/>
</dbReference>
<dbReference type="InterPro" id="IPR036770">
    <property type="entry name" value="Ankyrin_rpt-contain_sf"/>
</dbReference>
<dbReference type="GO" id="GO:0003824">
    <property type="term" value="F:catalytic activity"/>
    <property type="evidence" value="ECO:0007669"/>
    <property type="project" value="InterPro"/>
</dbReference>
<dbReference type="Pfam" id="PF12796">
    <property type="entry name" value="Ank_2"/>
    <property type="match status" value="1"/>
</dbReference>
<dbReference type="InterPro" id="IPR035994">
    <property type="entry name" value="Nucleoside_phosphorylase_sf"/>
</dbReference>
<evidence type="ECO:0000256" key="1">
    <source>
        <dbReference type="PROSITE-ProRule" id="PRU00023"/>
    </source>
</evidence>
<proteinExistence type="predicted"/>
<gene>
    <name evidence="3" type="ORF">PENSUB_12401</name>
</gene>
<dbReference type="STRING" id="1316194.A0A1Q5SZA0"/>
<dbReference type="Pfam" id="PF00023">
    <property type="entry name" value="Ank"/>
    <property type="match status" value="1"/>
</dbReference>
<dbReference type="PANTHER" id="PTHR10039:SF10">
    <property type="entry name" value="NACHT DOMAIN-CONTAINING PROTEIN"/>
    <property type="match status" value="1"/>
</dbReference>